<dbReference type="Pfam" id="PF07027">
    <property type="entry name" value="DUF1318"/>
    <property type="match status" value="1"/>
</dbReference>
<dbReference type="OrthoDB" id="9798130at2"/>
<keyword evidence="1" id="KW-0732">Signal</keyword>
<dbReference type="Proteomes" id="UP000242930">
    <property type="component" value="Unassembled WGS sequence"/>
</dbReference>
<evidence type="ECO:0008006" key="4">
    <source>
        <dbReference type="Google" id="ProtNLM"/>
    </source>
</evidence>
<dbReference type="RefSeq" id="WP_090306511.1">
    <property type="nucleotide sequence ID" value="NZ_FNZE01000002.1"/>
</dbReference>
<evidence type="ECO:0000313" key="2">
    <source>
        <dbReference type="EMBL" id="SEI74487.1"/>
    </source>
</evidence>
<proteinExistence type="predicted"/>
<feature type="chain" id="PRO_5017464097" description="DUF1318 domain-containing protein" evidence="1">
    <location>
        <begin position="23"/>
        <end position="114"/>
    </location>
</feature>
<keyword evidence="3" id="KW-1185">Reference proteome</keyword>
<dbReference type="InterPro" id="IPR008309">
    <property type="entry name" value="YdbL"/>
</dbReference>
<evidence type="ECO:0000313" key="3">
    <source>
        <dbReference type="Proteomes" id="UP000242930"/>
    </source>
</evidence>
<dbReference type="EMBL" id="FNZE01000002">
    <property type="protein sequence ID" value="SEI74487.1"/>
    <property type="molecule type" value="Genomic_DNA"/>
</dbReference>
<protein>
    <recommendedName>
        <fullName evidence="4">DUF1318 domain-containing protein</fullName>
    </recommendedName>
</protein>
<sequence length="114" mass="12267">MTFPPRITALLLGLCLSLPALALDLSGAMTALPAAKLAGQLGEQTDGYLGVVQPDGQATEIARLINQARRAEYQRLATQNGIQLRDVEALAGKKAVEKTAPGQFIRIDGQWRRK</sequence>
<dbReference type="AlphaFoldDB" id="A0A1H6TBL2"/>
<feature type="signal peptide" evidence="1">
    <location>
        <begin position="1"/>
        <end position="22"/>
    </location>
</feature>
<evidence type="ECO:0000256" key="1">
    <source>
        <dbReference type="SAM" id="SignalP"/>
    </source>
</evidence>
<reference evidence="3" key="1">
    <citation type="submission" date="2016-10" db="EMBL/GenBank/DDBJ databases">
        <authorList>
            <person name="Varghese N."/>
            <person name="Submissions S."/>
        </authorList>
    </citation>
    <scope>NUCLEOTIDE SEQUENCE [LARGE SCALE GENOMIC DNA]</scope>
    <source>
        <strain evidence="3">LMG 25967</strain>
    </source>
</reference>
<accession>A0A1H6TBL2</accession>
<dbReference type="STRING" id="915471.SAMN05216201_10268"/>
<gene>
    <name evidence="2" type="ORF">SAMN05216201_10268</name>
</gene>
<name>A0A1H6TBL2_9PSED</name>
<organism evidence="2 3">
    <name type="scientific">Pseudomonas linyingensis</name>
    <dbReference type="NCBI Taxonomy" id="915471"/>
    <lineage>
        <taxon>Bacteria</taxon>
        <taxon>Pseudomonadati</taxon>
        <taxon>Pseudomonadota</taxon>
        <taxon>Gammaproteobacteria</taxon>
        <taxon>Pseudomonadales</taxon>
        <taxon>Pseudomonadaceae</taxon>
        <taxon>Pseudomonas</taxon>
    </lineage>
</organism>